<proteinExistence type="predicted"/>
<dbReference type="EMBL" id="JACJII010000001">
    <property type="protein sequence ID" value="MBA9003654.1"/>
    <property type="molecule type" value="Genomic_DNA"/>
</dbReference>
<reference evidence="1 2" key="1">
    <citation type="submission" date="2020-08" db="EMBL/GenBank/DDBJ databases">
        <title>Sequencing the genomes of 1000 actinobacteria strains.</title>
        <authorList>
            <person name="Klenk H.-P."/>
        </authorList>
    </citation>
    <scope>NUCLEOTIDE SEQUENCE [LARGE SCALE GENOMIC DNA]</scope>
    <source>
        <strain evidence="1 2">DSM 45823</strain>
    </source>
</reference>
<name>A0A7W3MXB7_9ACTN</name>
<evidence type="ECO:0000313" key="1">
    <source>
        <dbReference type="EMBL" id="MBA9003654.1"/>
    </source>
</evidence>
<evidence type="ECO:0000313" key="2">
    <source>
        <dbReference type="Proteomes" id="UP000539313"/>
    </source>
</evidence>
<dbReference type="AlphaFoldDB" id="A0A7W3MXB7"/>
<keyword evidence="2" id="KW-1185">Reference proteome</keyword>
<organism evidence="1 2">
    <name type="scientific">Thermomonospora cellulosilytica</name>
    <dbReference type="NCBI Taxonomy" id="1411118"/>
    <lineage>
        <taxon>Bacteria</taxon>
        <taxon>Bacillati</taxon>
        <taxon>Actinomycetota</taxon>
        <taxon>Actinomycetes</taxon>
        <taxon>Streptosporangiales</taxon>
        <taxon>Thermomonosporaceae</taxon>
        <taxon>Thermomonospora</taxon>
    </lineage>
</organism>
<gene>
    <name evidence="1" type="ORF">HNR21_002536</name>
</gene>
<dbReference type="Proteomes" id="UP000539313">
    <property type="component" value="Unassembled WGS sequence"/>
</dbReference>
<protein>
    <submittedName>
        <fullName evidence="1">Uncharacterized protein</fullName>
    </submittedName>
</protein>
<comment type="caution">
    <text evidence="1">The sequence shown here is derived from an EMBL/GenBank/DDBJ whole genome shotgun (WGS) entry which is preliminary data.</text>
</comment>
<accession>A0A7W3MXB7</accession>
<sequence length="52" mass="5733">MSNEQQGEVLCMDRVDAHPDAHRATEPDEESVLRELYGEPGEDGVYAGEGRS</sequence>
<dbReference type="RefSeq" id="WP_182708998.1">
    <property type="nucleotide sequence ID" value="NZ_JACJII010000001.1"/>
</dbReference>